<accession>A0A6A6YTB9</accession>
<evidence type="ECO:0000313" key="2">
    <source>
        <dbReference type="EMBL" id="KAF2811157.1"/>
    </source>
</evidence>
<sequence>MLPYNSPSGGSFIHPKVSAQTGDTDGNSTVGILQNVRVEIFKVLGSTSWLPILTQLNPDPISIPEGRLLRLGHKSPSEPLTTTAIPRSRPCENLGWRSSKT</sequence>
<reference evidence="2 4" key="1">
    <citation type="journal article" date="2020" name="Stud. Mycol.">
        <title>101 Dothideomycetes genomes: a test case for predicting lifestyles and emergence of pathogens.</title>
        <authorList>
            <person name="Haridas S."/>
            <person name="Albert R."/>
            <person name="Binder M."/>
            <person name="Bloem J."/>
            <person name="Labutti K."/>
            <person name="Salamov A."/>
            <person name="Andreopoulos B."/>
            <person name="Baker S."/>
            <person name="Barry K."/>
            <person name="Bills G."/>
            <person name="Bluhm B."/>
            <person name="Cannon C."/>
            <person name="Castanera R."/>
            <person name="Culley D."/>
            <person name="Daum C."/>
            <person name="Ezra D."/>
            <person name="Gonzalez J."/>
            <person name="Henrissat B."/>
            <person name="Kuo A."/>
            <person name="Liang C."/>
            <person name="Lipzen A."/>
            <person name="Lutzoni F."/>
            <person name="Magnuson J."/>
            <person name="Mondo S."/>
            <person name="Nolan M."/>
            <person name="Ohm R."/>
            <person name="Pangilinan J."/>
            <person name="Park H.-J."/>
            <person name="Ramirez L."/>
            <person name="Alfaro M."/>
            <person name="Sun H."/>
            <person name="Tritt A."/>
            <person name="Yoshinaga Y."/>
            <person name="Zwiers L.-H."/>
            <person name="Turgeon B."/>
            <person name="Goodwin S."/>
            <person name="Spatafora J."/>
            <person name="Crous P."/>
            <person name="Grigoriev I."/>
        </authorList>
    </citation>
    <scope>NUCLEOTIDE SEQUENCE</scope>
    <source>
        <strain evidence="2 4">CBS 304.34</strain>
    </source>
</reference>
<dbReference type="RefSeq" id="XP_033578121.1">
    <property type="nucleotide sequence ID" value="XM_033727985.1"/>
</dbReference>
<evidence type="ECO:0000313" key="4">
    <source>
        <dbReference type="RefSeq" id="XP_033578121.1"/>
    </source>
</evidence>
<dbReference type="AlphaFoldDB" id="A0A6A6YTB9"/>
<feature type="region of interest" description="Disordered" evidence="1">
    <location>
        <begin position="72"/>
        <end position="101"/>
    </location>
</feature>
<evidence type="ECO:0000313" key="3">
    <source>
        <dbReference type="Proteomes" id="UP000504636"/>
    </source>
</evidence>
<organism evidence="2">
    <name type="scientific">Mytilinidion resinicola</name>
    <dbReference type="NCBI Taxonomy" id="574789"/>
    <lineage>
        <taxon>Eukaryota</taxon>
        <taxon>Fungi</taxon>
        <taxon>Dikarya</taxon>
        <taxon>Ascomycota</taxon>
        <taxon>Pezizomycotina</taxon>
        <taxon>Dothideomycetes</taxon>
        <taxon>Pleosporomycetidae</taxon>
        <taxon>Mytilinidiales</taxon>
        <taxon>Mytilinidiaceae</taxon>
        <taxon>Mytilinidion</taxon>
    </lineage>
</organism>
<dbReference type="GeneID" id="54468878"/>
<name>A0A6A6YTB9_9PEZI</name>
<dbReference type="Proteomes" id="UP000504636">
    <property type="component" value="Unplaced"/>
</dbReference>
<reference evidence="4" key="2">
    <citation type="submission" date="2020-04" db="EMBL/GenBank/DDBJ databases">
        <authorList>
            <consortium name="NCBI Genome Project"/>
        </authorList>
    </citation>
    <scope>NUCLEOTIDE SEQUENCE</scope>
    <source>
        <strain evidence="4">CBS 304.34</strain>
    </source>
</reference>
<reference evidence="4" key="3">
    <citation type="submission" date="2025-04" db="UniProtKB">
        <authorList>
            <consortium name="RefSeq"/>
        </authorList>
    </citation>
    <scope>IDENTIFICATION</scope>
    <source>
        <strain evidence="4">CBS 304.34</strain>
    </source>
</reference>
<feature type="region of interest" description="Disordered" evidence="1">
    <location>
        <begin position="1"/>
        <end position="26"/>
    </location>
</feature>
<dbReference type="EMBL" id="MU003699">
    <property type="protein sequence ID" value="KAF2811157.1"/>
    <property type="molecule type" value="Genomic_DNA"/>
</dbReference>
<keyword evidence="3" id="KW-1185">Reference proteome</keyword>
<proteinExistence type="predicted"/>
<evidence type="ECO:0000256" key="1">
    <source>
        <dbReference type="SAM" id="MobiDB-lite"/>
    </source>
</evidence>
<protein>
    <submittedName>
        <fullName evidence="2 4">Uncharacterized protein</fullName>
    </submittedName>
</protein>
<gene>
    <name evidence="2 4" type="ORF">BDZ99DRAFT_570411</name>
</gene>